<dbReference type="Gene3D" id="3.10.310.30">
    <property type="match status" value="1"/>
</dbReference>
<reference evidence="1 2" key="1">
    <citation type="submission" date="2022-05" db="EMBL/GenBank/DDBJ databases">
        <authorList>
            <person name="Friedrich I."/>
            <person name="Poehlein A."/>
            <person name="Schneider D."/>
            <person name="Hertel R."/>
            <person name="Daniel R."/>
        </authorList>
    </citation>
    <scope>NUCLEOTIDE SEQUENCE [LARGE SCALE GENOMIC DNA]</scope>
</reference>
<proteinExistence type="predicted"/>
<sequence>MAYLAPYGYEPDVCIYHHPCADGFSAAWAVQLRWPNCKMVPGVYQADSLPDVAGKHVLIVDFSYKPDATLQIVSEAASVTILDHHVSAQRLLEPLIADGTIMGVFDMTKSGAMLSWEFCFGGEEGVAAVWDLKDDEGAPALIRYVQDRDLWTWALPNAKAVCAWMGLTPLDFDSWMDMAQTLDDDEGMRHAVKIGEALVKKQDAEISGAIRAAKRRMVIGGYDVPVANLPYIFASEGGNIMCRGEAFSASYFDTSDGQRSFSLRSDKDDPKAVDVSQVASQFGGGGHKNAAGFRVPAGWEGEG</sequence>
<dbReference type="EMBL" id="ON529855">
    <property type="protein sequence ID" value="USN14983.1"/>
    <property type="molecule type" value="Genomic_DNA"/>
</dbReference>
<dbReference type="SUPFAM" id="SSF64182">
    <property type="entry name" value="DHH phosphoesterases"/>
    <property type="match status" value="1"/>
</dbReference>
<organism evidence="1 2">
    <name type="scientific">Brevundimonas phage vB_BpoS-Domovoi</name>
    <dbReference type="NCBI Taxonomy" id="2948598"/>
    <lineage>
        <taxon>Viruses</taxon>
        <taxon>Duplodnaviria</taxon>
        <taxon>Heunggongvirae</taxon>
        <taxon>Uroviricota</taxon>
        <taxon>Caudoviricetes</taxon>
        <taxon>Jeanschmidtviridae</taxon>
        <taxon>Marchewkavirus</taxon>
        <taxon>Marchewkavirus domovoi</taxon>
    </lineage>
</organism>
<keyword evidence="1" id="KW-0540">Nuclease</keyword>
<accession>A0A9E7MRE2</accession>
<protein>
    <submittedName>
        <fullName evidence="1">Single-stranded-DNA-specific exonuclease</fullName>
    </submittedName>
</protein>
<dbReference type="PANTHER" id="PTHR46922">
    <property type="entry name" value="DHHA1 DOMAIN PROTEIN"/>
    <property type="match status" value="1"/>
</dbReference>
<dbReference type="PANTHER" id="PTHR46922:SF4">
    <property type="entry name" value="DHHA1 DOMAIN PROTEIN"/>
    <property type="match status" value="1"/>
</dbReference>
<gene>
    <name evidence="1" type="ORF">DOMOVOI_05330</name>
</gene>
<keyword evidence="2" id="KW-1185">Reference proteome</keyword>
<keyword evidence="1" id="KW-0378">Hydrolase</keyword>
<dbReference type="Proteomes" id="UP001057221">
    <property type="component" value="Segment"/>
</dbReference>
<evidence type="ECO:0000313" key="1">
    <source>
        <dbReference type="EMBL" id="USN14983.1"/>
    </source>
</evidence>
<dbReference type="InterPro" id="IPR038763">
    <property type="entry name" value="DHH_sf"/>
</dbReference>
<dbReference type="GO" id="GO:0004527">
    <property type="term" value="F:exonuclease activity"/>
    <property type="evidence" value="ECO:0007669"/>
    <property type="project" value="UniProtKB-KW"/>
</dbReference>
<name>A0A9E7MRE2_9CAUD</name>
<keyword evidence="1" id="KW-0269">Exonuclease</keyword>
<evidence type="ECO:0000313" key="2">
    <source>
        <dbReference type="Proteomes" id="UP001057221"/>
    </source>
</evidence>